<dbReference type="NCBIfam" id="TIGR01128">
    <property type="entry name" value="holA"/>
    <property type="match status" value="1"/>
</dbReference>
<dbReference type="Pfam" id="PF06144">
    <property type="entry name" value="DNA_pol3_delta"/>
    <property type="match status" value="1"/>
</dbReference>
<dbReference type="Gene3D" id="3.40.50.300">
    <property type="entry name" value="P-loop containing nucleotide triphosphate hydrolases"/>
    <property type="match status" value="1"/>
</dbReference>
<feature type="domain" description="DNA polymerase III delta N-terminal" evidence="9">
    <location>
        <begin position="18"/>
        <end position="143"/>
    </location>
</feature>
<dbReference type="GO" id="GO:0003887">
    <property type="term" value="F:DNA-directed DNA polymerase activity"/>
    <property type="evidence" value="ECO:0007669"/>
    <property type="project" value="UniProtKB-KW"/>
</dbReference>
<dbReference type="Pfam" id="PF21694">
    <property type="entry name" value="DNA_pol3_delta_C"/>
    <property type="match status" value="1"/>
</dbReference>
<dbReference type="HOGENOM" id="CLU_044694_4_0_9"/>
<keyword evidence="3 11" id="KW-0808">Transferase</keyword>
<dbReference type="GO" id="GO:0006261">
    <property type="term" value="P:DNA-templated DNA replication"/>
    <property type="evidence" value="ECO:0007669"/>
    <property type="project" value="TreeGrafter"/>
</dbReference>
<evidence type="ECO:0000259" key="10">
    <source>
        <dbReference type="Pfam" id="PF21694"/>
    </source>
</evidence>
<dbReference type="GO" id="GO:0009360">
    <property type="term" value="C:DNA polymerase III complex"/>
    <property type="evidence" value="ECO:0007669"/>
    <property type="project" value="InterPro"/>
</dbReference>
<comment type="catalytic activity">
    <reaction evidence="8">
        <text>DNA(n) + a 2'-deoxyribonucleoside 5'-triphosphate = DNA(n+1) + diphosphate</text>
        <dbReference type="Rhea" id="RHEA:22508"/>
        <dbReference type="Rhea" id="RHEA-COMP:17339"/>
        <dbReference type="Rhea" id="RHEA-COMP:17340"/>
        <dbReference type="ChEBI" id="CHEBI:33019"/>
        <dbReference type="ChEBI" id="CHEBI:61560"/>
        <dbReference type="ChEBI" id="CHEBI:173112"/>
        <dbReference type="EC" id="2.7.7.7"/>
    </reaction>
</comment>
<dbReference type="EMBL" id="CP009920">
    <property type="protein sequence ID" value="AJI23502.1"/>
    <property type="molecule type" value="Genomic_DNA"/>
</dbReference>
<dbReference type="RefSeq" id="WP_013059250.1">
    <property type="nucleotide sequence ID" value="NZ_BCVB01000008.1"/>
</dbReference>
<organism evidence="11 12">
    <name type="scientific">Priestia megaterium (strain ATCC 14581 / DSM 32 / CCUG 1817 / JCM 2506 / NBRC 15308 / NCIMB 9376 / NCTC 10342 / NRRL B-14308 / VKM B-512 / Ford 19)</name>
    <name type="common">Bacillus megaterium</name>
    <dbReference type="NCBI Taxonomy" id="1348623"/>
    <lineage>
        <taxon>Bacteria</taxon>
        <taxon>Bacillati</taxon>
        <taxon>Bacillota</taxon>
        <taxon>Bacilli</taxon>
        <taxon>Bacillales</taxon>
        <taxon>Bacillaceae</taxon>
        <taxon>Priestia</taxon>
    </lineage>
</organism>
<name>A0A0B6AQW0_PRIM2</name>
<keyword evidence="5" id="KW-0235">DNA replication</keyword>
<evidence type="ECO:0000259" key="9">
    <source>
        <dbReference type="Pfam" id="PF06144"/>
    </source>
</evidence>
<dbReference type="PANTHER" id="PTHR34388:SF1">
    <property type="entry name" value="DNA POLYMERASE III SUBUNIT DELTA"/>
    <property type="match status" value="1"/>
</dbReference>
<dbReference type="GO" id="GO:0003677">
    <property type="term" value="F:DNA binding"/>
    <property type="evidence" value="ECO:0007669"/>
    <property type="project" value="InterPro"/>
</dbReference>
<proteinExistence type="inferred from homology"/>
<keyword evidence="4 11" id="KW-0548">Nucleotidyltransferase</keyword>
<dbReference type="InterPro" id="IPR027417">
    <property type="entry name" value="P-loop_NTPase"/>
</dbReference>
<evidence type="ECO:0000256" key="8">
    <source>
        <dbReference type="ARBA" id="ARBA00049244"/>
    </source>
</evidence>
<dbReference type="AlphaFoldDB" id="A0A0B6AQW0"/>
<dbReference type="SUPFAM" id="SSF52540">
    <property type="entry name" value="P-loop containing nucleoside triphosphate hydrolases"/>
    <property type="match status" value="1"/>
</dbReference>
<gene>
    <name evidence="11" type="primary">holA</name>
    <name evidence="11" type="ORF">BG04_1565</name>
</gene>
<dbReference type="EC" id="2.7.7.7" evidence="1"/>
<dbReference type="InterPro" id="IPR008921">
    <property type="entry name" value="DNA_pol3_clamp-load_cplx_C"/>
</dbReference>
<evidence type="ECO:0000256" key="1">
    <source>
        <dbReference type="ARBA" id="ARBA00012417"/>
    </source>
</evidence>
<dbReference type="KEGG" id="bmeg:BG04_1565"/>
<dbReference type="InterPro" id="IPR048466">
    <property type="entry name" value="DNA_pol3_delta-like_C"/>
</dbReference>
<accession>A0A0B6AQW0</accession>
<evidence type="ECO:0000256" key="4">
    <source>
        <dbReference type="ARBA" id="ARBA00022695"/>
    </source>
</evidence>
<evidence type="ECO:0000313" key="11">
    <source>
        <dbReference type="EMBL" id="AJI23502.1"/>
    </source>
</evidence>
<dbReference type="Gene3D" id="1.20.272.10">
    <property type="match status" value="1"/>
</dbReference>
<reference evidence="11 12" key="1">
    <citation type="journal article" date="2015" name="Genome Announc.">
        <title>Complete genome sequences for 35 biothreat assay-relevant bacillus species.</title>
        <authorList>
            <person name="Johnson S.L."/>
            <person name="Daligault H.E."/>
            <person name="Davenport K.W."/>
            <person name="Jaissle J."/>
            <person name="Frey K.G."/>
            <person name="Ladner J.T."/>
            <person name="Broomall S.M."/>
            <person name="Bishop-Lilly K.A."/>
            <person name="Bruce D.C."/>
            <person name="Gibbons H.S."/>
            <person name="Coyne S.R."/>
            <person name="Lo C.C."/>
            <person name="Meincke L."/>
            <person name="Munk A.C."/>
            <person name="Koroleva G.I."/>
            <person name="Rosenzweig C.N."/>
            <person name="Palacios G.F."/>
            <person name="Redden C.L."/>
            <person name="Minogue T.D."/>
            <person name="Chain P.S."/>
        </authorList>
    </citation>
    <scope>NUCLEOTIDE SEQUENCE [LARGE SCALE GENOMIC DNA]</scope>
    <source>
        <strain evidence="12">ATCC 14581 / DSM 32 / JCM 2506 / NBRC 15308 / NCIMB 9376 / NCTC 10342 / NRRL B-14308 / VKM B-512</strain>
    </source>
</reference>
<dbReference type="InterPro" id="IPR005790">
    <property type="entry name" value="DNA_polIII_delta"/>
</dbReference>
<evidence type="ECO:0000313" key="12">
    <source>
        <dbReference type="Proteomes" id="UP000031829"/>
    </source>
</evidence>
<dbReference type="InterPro" id="IPR010372">
    <property type="entry name" value="DNA_pol3_delta_N"/>
</dbReference>
<dbReference type="Gene3D" id="1.10.8.60">
    <property type="match status" value="1"/>
</dbReference>
<dbReference type="GeneID" id="93645031"/>
<dbReference type="Proteomes" id="UP000031829">
    <property type="component" value="Chromosome"/>
</dbReference>
<comment type="similarity">
    <text evidence="7">Belongs to the DNA polymerase HolA subunit family.</text>
</comment>
<evidence type="ECO:0000256" key="2">
    <source>
        <dbReference type="ARBA" id="ARBA00017703"/>
    </source>
</evidence>
<keyword evidence="6" id="KW-0239">DNA-directed DNA polymerase</keyword>
<evidence type="ECO:0000256" key="6">
    <source>
        <dbReference type="ARBA" id="ARBA00022932"/>
    </source>
</evidence>
<sequence length="338" mass="38658">MAVDSLKSITKNNIAPVYLIHGVNAFMSKKIRDKIVDYTLNEEDKEFNLSLYDLEETSIDQVLEDAETLPFLGDKRVVVAKNAAFLTAEKSKDKVEHDLAKLQQYVEQPPSFSTLILLAPYEKLDERKKITKLLKKQAAYIEANEFGEKEMKQWIHNLLSKDGVNMDEDAVTLLIQLVGLNVTLVTNEIEKMVLYVGQDGVITKEVVLKLVAKTLEQNVFTLIDAVIQRKVSTALNMYQDLLRNNEEPIKILSLLATQFRLIYHTKQLSSQGYGQQQIAQTIKVHPFRVKIALQQSRSFEEQQLKEILKDLAEADYEMKTGKMDKALILQLFLLKRAQ</sequence>
<dbReference type="PANTHER" id="PTHR34388">
    <property type="entry name" value="DNA POLYMERASE III SUBUNIT DELTA"/>
    <property type="match status" value="1"/>
</dbReference>
<protein>
    <recommendedName>
        <fullName evidence="2">DNA polymerase III subunit delta</fullName>
        <ecNumber evidence="1">2.7.7.7</ecNumber>
    </recommendedName>
</protein>
<dbReference type="SUPFAM" id="SSF48019">
    <property type="entry name" value="post-AAA+ oligomerization domain-like"/>
    <property type="match status" value="1"/>
</dbReference>
<evidence type="ECO:0000256" key="5">
    <source>
        <dbReference type="ARBA" id="ARBA00022705"/>
    </source>
</evidence>
<feature type="domain" description="DNA polymerase III delta subunit-like C-terminal" evidence="10">
    <location>
        <begin position="216"/>
        <end position="335"/>
    </location>
</feature>
<evidence type="ECO:0000256" key="7">
    <source>
        <dbReference type="ARBA" id="ARBA00034754"/>
    </source>
</evidence>
<evidence type="ECO:0000256" key="3">
    <source>
        <dbReference type="ARBA" id="ARBA00022679"/>
    </source>
</evidence>